<sequence length="95" mass="10895">MTRDTCCTSMPRASRSVVISTRLDPDRNSRMITSRSFWSMSPCRAETVKSLACIFSVSQSTFLLVFKKMTAWVMVRVSYRSHRVSSFHSSRSTLM</sequence>
<accession>A0A0E9XQ58</accession>
<protein>
    <submittedName>
        <fullName evidence="1">Uncharacterized protein</fullName>
    </submittedName>
</protein>
<organism evidence="1">
    <name type="scientific">Anguilla anguilla</name>
    <name type="common">European freshwater eel</name>
    <name type="synonym">Muraena anguilla</name>
    <dbReference type="NCBI Taxonomy" id="7936"/>
    <lineage>
        <taxon>Eukaryota</taxon>
        <taxon>Metazoa</taxon>
        <taxon>Chordata</taxon>
        <taxon>Craniata</taxon>
        <taxon>Vertebrata</taxon>
        <taxon>Euteleostomi</taxon>
        <taxon>Actinopterygii</taxon>
        <taxon>Neopterygii</taxon>
        <taxon>Teleostei</taxon>
        <taxon>Anguilliformes</taxon>
        <taxon>Anguillidae</taxon>
        <taxon>Anguilla</taxon>
    </lineage>
</organism>
<reference evidence="1" key="2">
    <citation type="journal article" date="2015" name="Fish Shellfish Immunol.">
        <title>Early steps in the European eel (Anguilla anguilla)-Vibrio vulnificus interaction in the gills: Role of the RtxA13 toxin.</title>
        <authorList>
            <person name="Callol A."/>
            <person name="Pajuelo D."/>
            <person name="Ebbesson L."/>
            <person name="Teles M."/>
            <person name="MacKenzie S."/>
            <person name="Amaro C."/>
        </authorList>
    </citation>
    <scope>NUCLEOTIDE SEQUENCE</scope>
</reference>
<dbReference type="AlphaFoldDB" id="A0A0E9XQ58"/>
<dbReference type="EMBL" id="GBXM01003705">
    <property type="protein sequence ID" value="JAI04873.1"/>
    <property type="molecule type" value="Transcribed_RNA"/>
</dbReference>
<name>A0A0E9XQ58_ANGAN</name>
<evidence type="ECO:0000313" key="1">
    <source>
        <dbReference type="EMBL" id="JAI04873.1"/>
    </source>
</evidence>
<reference evidence="1" key="1">
    <citation type="submission" date="2014-11" db="EMBL/GenBank/DDBJ databases">
        <authorList>
            <person name="Amaro Gonzalez C."/>
        </authorList>
    </citation>
    <scope>NUCLEOTIDE SEQUENCE</scope>
</reference>
<proteinExistence type="predicted"/>